<evidence type="ECO:0000256" key="2">
    <source>
        <dbReference type="ARBA" id="ARBA00022679"/>
    </source>
</evidence>
<feature type="compositionally biased region" description="Polar residues" evidence="6">
    <location>
        <begin position="43"/>
        <end position="52"/>
    </location>
</feature>
<reference evidence="8 9" key="1">
    <citation type="submission" date="2014-06" db="EMBL/GenBank/DDBJ databases">
        <title>The Genome of the Aflatoxigenic Filamentous Fungus Aspergillus nomius.</title>
        <authorList>
            <person name="Moore M.G."/>
            <person name="Shannon B.M."/>
            <person name="Brian M.M."/>
        </authorList>
    </citation>
    <scope>NUCLEOTIDE SEQUENCE [LARGE SCALE GENOMIC DNA]</scope>
    <source>
        <strain evidence="8 9">NRRL 13137</strain>
    </source>
</reference>
<sequence length="414" mass="46632">MTDQVTPPQNPKDDGATSFKDSVSLDKSPRTPKDNGAIDSEESASTHASSQILANDDKADFGDFVSTDYEEFELGEVVEPWDKYDPKSTPNVFYPICLGEVLNERYLIEHKIDAGGFSTVWMALDLQRNKEVAVKVLSTGDCGDIELRIQDEIIRSVQDRSHLVTYSDTFLLNGNDCHHRVMVFPLMGPCLDHYTVMRFAMDTRMSAAKQLLEALETLHNAGILHRAVELWKPGELVGPLQVPENLRTEDFYLGDFGLAMKVGDPVAQPGYPPMQFCSPERLHGKDPSFACDMWSYMVNFAELYQGQPPFNPWYRGGVLTTITGFLGPLPEQWKGSYVFADGLDSWYDHNQTPDTKRTLSSELERYRPDADPAERELVLSIMQKVFIYSPEERLTATQLLADPSFKALMARFGC</sequence>
<dbReference type="GO" id="GO:0005524">
    <property type="term" value="F:ATP binding"/>
    <property type="evidence" value="ECO:0007669"/>
    <property type="project" value="UniProtKB-KW"/>
</dbReference>
<evidence type="ECO:0000256" key="3">
    <source>
        <dbReference type="ARBA" id="ARBA00022741"/>
    </source>
</evidence>
<gene>
    <name evidence="8" type="ORF">ANOM_011706</name>
</gene>
<name>A0A0L1IKB7_ASPN3</name>
<dbReference type="PANTHER" id="PTHR45646:SF11">
    <property type="entry name" value="SERINE_THREONINE-PROTEIN KINASE DOA"/>
    <property type="match status" value="1"/>
</dbReference>
<dbReference type="GeneID" id="26813510"/>
<dbReference type="Proteomes" id="UP000037505">
    <property type="component" value="Unassembled WGS sequence"/>
</dbReference>
<feature type="region of interest" description="Disordered" evidence="6">
    <location>
        <begin position="1"/>
        <end position="52"/>
    </location>
</feature>
<dbReference type="GO" id="GO:0004674">
    <property type="term" value="F:protein serine/threonine kinase activity"/>
    <property type="evidence" value="ECO:0007669"/>
    <property type="project" value="UniProtKB-KW"/>
</dbReference>
<dbReference type="PROSITE" id="PS50011">
    <property type="entry name" value="PROTEIN_KINASE_DOM"/>
    <property type="match status" value="1"/>
</dbReference>
<evidence type="ECO:0000259" key="7">
    <source>
        <dbReference type="PROSITE" id="PS50011"/>
    </source>
</evidence>
<protein>
    <submittedName>
        <fullName evidence="8">Kinase domain-containing protein</fullName>
    </submittedName>
</protein>
<dbReference type="Gene3D" id="1.10.510.10">
    <property type="entry name" value="Transferase(Phosphotransferase) domain 1"/>
    <property type="match status" value="1"/>
</dbReference>
<dbReference type="Gene3D" id="3.30.200.20">
    <property type="entry name" value="Phosphorylase Kinase, domain 1"/>
    <property type="match status" value="1"/>
</dbReference>
<dbReference type="RefSeq" id="XP_015400954.1">
    <property type="nucleotide sequence ID" value="XM_015556962.1"/>
</dbReference>
<organism evidence="8 9">
    <name type="scientific">Aspergillus nomiae NRRL (strain ATCC 15546 / NRRL 13137 / CBS 260.88 / M93)</name>
    <dbReference type="NCBI Taxonomy" id="1509407"/>
    <lineage>
        <taxon>Eukaryota</taxon>
        <taxon>Fungi</taxon>
        <taxon>Dikarya</taxon>
        <taxon>Ascomycota</taxon>
        <taxon>Pezizomycotina</taxon>
        <taxon>Eurotiomycetes</taxon>
        <taxon>Eurotiomycetidae</taxon>
        <taxon>Eurotiales</taxon>
        <taxon>Aspergillaceae</taxon>
        <taxon>Aspergillus</taxon>
        <taxon>Aspergillus subgen. Circumdati</taxon>
    </lineage>
</organism>
<keyword evidence="2" id="KW-0808">Transferase</keyword>
<dbReference type="InterPro" id="IPR051175">
    <property type="entry name" value="CLK_kinases"/>
</dbReference>
<dbReference type="GO" id="GO:0005634">
    <property type="term" value="C:nucleus"/>
    <property type="evidence" value="ECO:0007669"/>
    <property type="project" value="TreeGrafter"/>
</dbReference>
<accession>A0A0L1IKB7</accession>
<dbReference type="PANTHER" id="PTHR45646">
    <property type="entry name" value="SERINE/THREONINE-PROTEIN KINASE DOA-RELATED"/>
    <property type="match status" value="1"/>
</dbReference>
<dbReference type="SUPFAM" id="SSF56112">
    <property type="entry name" value="Protein kinase-like (PK-like)"/>
    <property type="match status" value="1"/>
</dbReference>
<evidence type="ECO:0000256" key="4">
    <source>
        <dbReference type="ARBA" id="ARBA00022777"/>
    </source>
</evidence>
<dbReference type="GO" id="GO:0043484">
    <property type="term" value="P:regulation of RNA splicing"/>
    <property type="evidence" value="ECO:0007669"/>
    <property type="project" value="TreeGrafter"/>
</dbReference>
<evidence type="ECO:0000313" key="9">
    <source>
        <dbReference type="Proteomes" id="UP000037505"/>
    </source>
</evidence>
<evidence type="ECO:0000313" key="8">
    <source>
        <dbReference type="EMBL" id="KNG80031.1"/>
    </source>
</evidence>
<feature type="domain" description="Protein kinase" evidence="7">
    <location>
        <begin position="106"/>
        <end position="405"/>
    </location>
</feature>
<keyword evidence="5" id="KW-0067">ATP-binding</keyword>
<evidence type="ECO:0000256" key="1">
    <source>
        <dbReference type="ARBA" id="ARBA00022527"/>
    </source>
</evidence>
<keyword evidence="9" id="KW-1185">Reference proteome</keyword>
<evidence type="ECO:0000256" key="6">
    <source>
        <dbReference type="SAM" id="MobiDB-lite"/>
    </source>
</evidence>
<dbReference type="AlphaFoldDB" id="A0A0L1IKB7"/>
<dbReference type="InterPro" id="IPR000719">
    <property type="entry name" value="Prot_kinase_dom"/>
</dbReference>
<keyword evidence="4 8" id="KW-0418">Kinase</keyword>
<proteinExistence type="predicted"/>
<dbReference type="InterPro" id="IPR011009">
    <property type="entry name" value="Kinase-like_dom_sf"/>
</dbReference>
<dbReference type="Pfam" id="PF00069">
    <property type="entry name" value="Pkinase"/>
    <property type="match status" value="1"/>
</dbReference>
<keyword evidence="3" id="KW-0547">Nucleotide-binding</keyword>
<keyword evidence="1" id="KW-0723">Serine/threonine-protein kinase</keyword>
<evidence type="ECO:0000256" key="5">
    <source>
        <dbReference type="ARBA" id="ARBA00022840"/>
    </source>
</evidence>
<dbReference type="EMBL" id="JNOM01000729">
    <property type="protein sequence ID" value="KNG80031.1"/>
    <property type="molecule type" value="Genomic_DNA"/>
</dbReference>
<dbReference type="SMART" id="SM00220">
    <property type="entry name" value="S_TKc"/>
    <property type="match status" value="1"/>
</dbReference>
<feature type="compositionally biased region" description="Basic and acidic residues" evidence="6">
    <location>
        <begin position="23"/>
        <end position="33"/>
    </location>
</feature>
<comment type="caution">
    <text evidence="8">The sequence shown here is derived from an EMBL/GenBank/DDBJ whole genome shotgun (WGS) entry which is preliminary data.</text>
</comment>
<dbReference type="OrthoDB" id="5979581at2759"/>
<dbReference type="STRING" id="1509407.A0A0L1IKB7"/>